<dbReference type="SUPFAM" id="SSF51735">
    <property type="entry name" value="NAD(P)-binding Rossmann-fold domains"/>
    <property type="match status" value="1"/>
</dbReference>
<evidence type="ECO:0000256" key="2">
    <source>
        <dbReference type="ARBA" id="ARBA00023445"/>
    </source>
</evidence>
<reference evidence="4" key="1">
    <citation type="submission" date="2021-02" db="EMBL/GenBank/DDBJ databases">
        <authorList>
            <person name="Nowell W R."/>
        </authorList>
    </citation>
    <scope>NUCLEOTIDE SEQUENCE</scope>
    <source>
        <strain evidence="4">Ploen Becks lab</strain>
    </source>
</reference>
<feature type="domain" description="NAD-dependent epimerase/dehydratase" evidence="3">
    <location>
        <begin position="14"/>
        <end position="260"/>
    </location>
</feature>
<dbReference type="Gene3D" id="3.40.50.720">
    <property type="entry name" value="NAD(P)-binding Rossmann-like Domain"/>
    <property type="match status" value="1"/>
</dbReference>
<evidence type="ECO:0000256" key="1">
    <source>
        <dbReference type="ARBA" id="ARBA00023002"/>
    </source>
</evidence>
<dbReference type="CDD" id="cd05227">
    <property type="entry name" value="AR_SDR_e"/>
    <property type="match status" value="1"/>
</dbReference>
<evidence type="ECO:0000259" key="3">
    <source>
        <dbReference type="Pfam" id="PF01370"/>
    </source>
</evidence>
<dbReference type="InterPro" id="IPR036291">
    <property type="entry name" value="NAD(P)-bd_dom_sf"/>
</dbReference>
<dbReference type="PANTHER" id="PTHR10366:SF564">
    <property type="entry name" value="STEROL-4-ALPHA-CARBOXYLATE 3-DEHYDROGENASE, DECARBOXYLATING"/>
    <property type="match status" value="1"/>
</dbReference>
<comment type="caution">
    <text evidence="4">The sequence shown here is derived from an EMBL/GenBank/DDBJ whole genome shotgun (WGS) entry which is preliminary data.</text>
</comment>
<proteinExistence type="inferred from homology"/>
<keyword evidence="5" id="KW-1185">Reference proteome</keyword>
<evidence type="ECO:0000313" key="5">
    <source>
        <dbReference type="Proteomes" id="UP000663879"/>
    </source>
</evidence>
<accession>A0A814CS65</accession>
<dbReference type="GO" id="GO:0016616">
    <property type="term" value="F:oxidoreductase activity, acting on the CH-OH group of donors, NAD or NADP as acceptor"/>
    <property type="evidence" value="ECO:0007669"/>
    <property type="project" value="TreeGrafter"/>
</dbReference>
<name>A0A814CS65_9BILA</name>
<dbReference type="EMBL" id="CAJNOC010002645">
    <property type="protein sequence ID" value="CAF0944606.1"/>
    <property type="molecule type" value="Genomic_DNA"/>
</dbReference>
<dbReference type="PANTHER" id="PTHR10366">
    <property type="entry name" value="NAD DEPENDENT EPIMERASE/DEHYDRATASE"/>
    <property type="match status" value="1"/>
</dbReference>
<gene>
    <name evidence="4" type="ORF">OXX778_LOCUS13615</name>
</gene>
<dbReference type="Pfam" id="PF01370">
    <property type="entry name" value="Epimerase"/>
    <property type="match status" value="1"/>
</dbReference>
<dbReference type="OrthoDB" id="2735536at2759"/>
<dbReference type="InterPro" id="IPR001509">
    <property type="entry name" value="Epimerase_deHydtase"/>
</dbReference>
<organism evidence="4 5">
    <name type="scientific">Brachionus calyciflorus</name>
    <dbReference type="NCBI Taxonomy" id="104777"/>
    <lineage>
        <taxon>Eukaryota</taxon>
        <taxon>Metazoa</taxon>
        <taxon>Spiralia</taxon>
        <taxon>Gnathifera</taxon>
        <taxon>Rotifera</taxon>
        <taxon>Eurotatoria</taxon>
        <taxon>Monogononta</taxon>
        <taxon>Pseudotrocha</taxon>
        <taxon>Ploima</taxon>
        <taxon>Brachionidae</taxon>
        <taxon>Brachionus</taxon>
    </lineage>
</organism>
<protein>
    <recommendedName>
        <fullName evidence="3">NAD-dependent epimerase/dehydratase domain-containing protein</fullName>
    </recommendedName>
</protein>
<keyword evidence="1" id="KW-0560">Oxidoreductase</keyword>
<comment type="similarity">
    <text evidence="2">Belongs to the NAD(P)-dependent epimerase/dehydratase family. Dihydroflavonol-4-reductase subfamily.</text>
</comment>
<dbReference type="Proteomes" id="UP000663879">
    <property type="component" value="Unassembled WGS sequence"/>
</dbReference>
<evidence type="ECO:0000313" key="4">
    <source>
        <dbReference type="EMBL" id="CAF0944606.1"/>
    </source>
</evidence>
<dbReference type="InterPro" id="IPR050425">
    <property type="entry name" value="NAD(P)_dehydrat-like"/>
</dbReference>
<sequence>MFKNCPFESQPKLVLVTGASGFVALNVIQELSKTPHKIRATVRSVNDKTKVDIIKRASNKSKYPIEFVSADLTNPDSWIDACRGVDIVIHTASPFPIDDSHDPENQLYKPAIQGTKNVLNAAYNANVSRVVVTSSCASVYNFMTTNTVFTEKDWNDPEKTTPYAKSKILAERAAWDFVEEKKKNGRKCFELAVINPCFIMGPSLGDSSSLGTSEKSIVGFLQGIPEKATEFHLGYCDVRDVAQAHVKAAFLPEAAGHRHIIETKWASNKQAFEVLKKKYGNQGYKLTTQFESTPNPNNRSDTTRMTKVLGIKPTSFENSIIDMAESLIKAGVVRK</sequence>
<dbReference type="AlphaFoldDB" id="A0A814CS65"/>